<dbReference type="GO" id="GO:0003676">
    <property type="term" value="F:nucleic acid binding"/>
    <property type="evidence" value="ECO:0007669"/>
    <property type="project" value="InterPro"/>
</dbReference>
<proteinExistence type="predicted"/>
<dbReference type="Proteomes" id="UP000057043">
    <property type="component" value="Unassembled WGS sequence"/>
</dbReference>
<name>A0A124G390_9EURY</name>
<gene>
    <name evidence="1" type="ORF">XD72_1818</name>
    <name evidence="2" type="ORF">XE07_1328</name>
</gene>
<reference evidence="3 4" key="2">
    <citation type="journal article" date="2015" name="MBio">
        <title>Genome-Resolved Metagenomic Analysis Reveals Roles for Candidate Phyla and Other Microbial Community Members in Biogeochemical Transformations in Oil Reservoirs.</title>
        <authorList>
            <person name="Hu P."/>
            <person name="Tom L."/>
            <person name="Singh A."/>
            <person name="Thomas B.C."/>
            <person name="Baker B.J."/>
            <person name="Piceno Y.M."/>
            <person name="Andersen G.L."/>
            <person name="Banfield J.F."/>
        </authorList>
    </citation>
    <scope>NUCLEOTIDE SEQUENCE [LARGE SCALE GENOMIC DNA]</scope>
    <source>
        <strain evidence="1">57_489</strain>
    </source>
</reference>
<dbReference type="EMBL" id="LGFT01000047">
    <property type="protein sequence ID" value="KUK43795.1"/>
    <property type="molecule type" value="Genomic_DNA"/>
</dbReference>
<evidence type="ECO:0008006" key="5">
    <source>
        <dbReference type="Google" id="ProtNLM"/>
    </source>
</evidence>
<protein>
    <recommendedName>
        <fullName evidence="5">DUF91 domain-containing protein</fullName>
    </recommendedName>
</protein>
<dbReference type="EMBL" id="LGHB01000019">
    <property type="protein sequence ID" value="KUK96142.1"/>
    <property type="molecule type" value="Genomic_DNA"/>
</dbReference>
<accession>A0A124G390</accession>
<dbReference type="AlphaFoldDB" id="A0A124G390"/>
<evidence type="ECO:0000313" key="3">
    <source>
        <dbReference type="Proteomes" id="UP000053961"/>
    </source>
</evidence>
<dbReference type="Proteomes" id="UP000053961">
    <property type="component" value="Unassembled WGS sequence"/>
</dbReference>
<evidence type="ECO:0000313" key="1">
    <source>
        <dbReference type="EMBL" id="KUK43795.1"/>
    </source>
</evidence>
<comment type="caution">
    <text evidence="2">The sequence shown here is derived from an EMBL/GenBank/DDBJ whole genome shotgun (WGS) entry which is preliminary data.</text>
</comment>
<evidence type="ECO:0000313" key="4">
    <source>
        <dbReference type="Proteomes" id="UP000057043"/>
    </source>
</evidence>
<evidence type="ECO:0000313" key="2">
    <source>
        <dbReference type="EMBL" id="KUK96142.1"/>
    </source>
</evidence>
<organism evidence="2 3">
    <name type="scientific">Methanothrix harundinacea</name>
    <dbReference type="NCBI Taxonomy" id="301375"/>
    <lineage>
        <taxon>Archaea</taxon>
        <taxon>Methanobacteriati</taxon>
        <taxon>Methanobacteriota</taxon>
        <taxon>Stenosarchaea group</taxon>
        <taxon>Methanomicrobia</taxon>
        <taxon>Methanotrichales</taxon>
        <taxon>Methanotrichaceae</taxon>
        <taxon>Methanothrix</taxon>
    </lineage>
</organism>
<sequence>MTEDVRVWEILEGDRLEEMNKTRLDLEVRLEKWLEQDISILSSDLLVIGRQVDTDFGGFIDLLCLDYNGNVVIVELKRDKTPREVTAQALDYASWVADLSNDKITEIANGYLGEKGPLEDCFRTKFGAELPEILNEHHSMVIVASEIDDRSERIIRYLSDKYGVGINAATFQYFQNGGGKELLSRVFLIDPTQVEYSTRIKTISKRPPPLSYDDLQKMSKDNGVGDIYDLLLERLSPIFSGKNTTRSSVAFVGLMSGSRNTIFSLIPKDSNPEDGLKFQVYINRLAKYLDVDKERLVEVLPQDKREWGYFGDTSPDWTGYEGFFKNLDEAERLATALSEIKQARDG</sequence>
<dbReference type="Gene3D" id="3.40.1350.10">
    <property type="match status" value="1"/>
</dbReference>
<reference evidence="2" key="1">
    <citation type="journal article" date="2015" name="MBio">
        <title>Genome-resolved metagenomic analysis reveals roles for candidate phyla and other microbial community members in biogeochemical transformations in oil reservoirs.</title>
        <authorList>
            <person name="Hu P."/>
            <person name="Tom L."/>
            <person name="Singh A."/>
            <person name="Thomas B.C."/>
            <person name="Baker B.J."/>
            <person name="Piceno Y.M."/>
            <person name="Andersen G.L."/>
            <person name="Banfield J.F."/>
        </authorList>
    </citation>
    <scope>NUCLEOTIDE SEQUENCE [LARGE SCALE GENOMIC DNA]</scope>
    <source>
        <strain evidence="2">56_747</strain>
    </source>
</reference>
<dbReference type="PATRIC" id="fig|301375.6.peg.274"/>
<dbReference type="InterPro" id="IPR011856">
    <property type="entry name" value="tRNA_endonuc-like_dom_sf"/>
</dbReference>